<name>A0AA37WEU4_9BACT</name>
<dbReference type="InterPro" id="IPR002048">
    <property type="entry name" value="EF_hand_dom"/>
</dbReference>
<dbReference type="SUPFAM" id="SSF47473">
    <property type="entry name" value="EF-hand"/>
    <property type="match status" value="1"/>
</dbReference>
<reference evidence="4" key="2">
    <citation type="submission" date="2023-01" db="EMBL/GenBank/DDBJ databases">
        <title>Draft genome sequence of Portibacter lacus strain NBRC 108769.</title>
        <authorList>
            <person name="Sun Q."/>
            <person name="Mori K."/>
        </authorList>
    </citation>
    <scope>NUCLEOTIDE SEQUENCE</scope>
    <source>
        <strain evidence="4">NBRC 108769</strain>
    </source>
</reference>
<keyword evidence="5" id="KW-1185">Reference proteome</keyword>
<feature type="chain" id="PRO_5041300400" description="EF-hand domain-containing protein" evidence="2">
    <location>
        <begin position="22"/>
        <end position="97"/>
    </location>
</feature>
<dbReference type="EMBL" id="BSOH01000020">
    <property type="protein sequence ID" value="GLR18268.1"/>
    <property type="molecule type" value="Genomic_DNA"/>
</dbReference>
<dbReference type="PROSITE" id="PS50222">
    <property type="entry name" value="EF_HAND_2"/>
    <property type="match status" value="1"/>
</dbReference>
<feature type="signal peptide" evidence="2">
    <location>
        <begin position="1"/>
        <end position="21"/>
    </location>
</feature>
<protein>
    <recommendedName>
        <fullName evidence="3">EF-hand domain-containing protein</fullName>
    </recommendedName>
</protein>
<gene>
    <name evidence="4" type="ORF">GCM10007940_28840</name>
</gene>
<dbReference type="InterPro" id="IPR011992">
    <property type="entry name" value="EF-hand-dom_pair"/>
</dbReference>
<feature type="region of interest" description="Disordered" evidence="1">
    <location>
        <begin position="21"/>
        <end position="46"/>
    </location>
</feature>
<dbReference type="Proteomes" id="UP001156666">
    <property type="component" value="Unassembled WGS sequence"/>
</dbReference>
<dbReference type="GO" id="GO:0005509">
    <property type="term" value="F:calcium ion binding"/>
    <property type="evidence" value="ECO:0007669"/>
    <property type="project" value="InterPro"/>
</dbReference>
<accession>A0AA37WEU4</accession>
<dbReference type="InterPro" id="IPR018247">
    <property type="entry name" value="EF_Hand_1_Ca_BS"/>
</dbReference>
<organism evidence="4 5">
    <name type="scientific">Portibacter lacus</name>
    <dbReference type="NCBI Taxonomy" id="1099794"/>
    <lineage>
        <taxon>Bacteria</taxon>
        <taxon>Pseudomonadati</taxon>
        <taxon>Bacteroidota</taxon>
        <taxon>Saprospiria</taxon>
        <taxon>Saprospirales</taxon>
        <taxon>Haliscomenobacteraceae</taxon>
        <taxon>Portibacter</taxon>
    </lineage>
</organism>
<feature type="region of interest" description="Disordered" evidence="1">
    <location>
        <begin position="77"/>
        <end position="97"/>
    </location>
</feature>
<dbReference type="RefSeq" id="WP_235293632.1">
    <property type="nucleotide sequence ID" value="NZ_BSOH01000020.1"/>
</dbReference>
<sequence length="97" mass="10474">MKNIVKRIVLASVLLTAVACGTQKNTSNNNERGGPPNSSQLLAEMDANKYGKLAKSEVKGPLQNDFAKIDSNHDGFITKAELDKAPKPQRGQGPRQN</sequence>
<comment type="caution">
    <text evidence="4">The sequence shown here is derived from an EMBL/GenBank/DDBJ whole genome shotgun (WGS) entry which is preliminary data.</text>
</comment>
<dbReference type="AlphaFoldDB" id="A0AA37WEU4"/>
<evidence type="ECO:0000256" key="2">
    <source>
        <dbReference type="SAM" id="SignalP"/>
    </source>
</evidence>
<feature type="domain" description="EF-hand" evidence="3">
    <location>
        <begin position="57"/>
        <end position="92"/>
    </location>
</feature>
<evidence type="ECO:0000313" key="4">
    <source>
        <dbReference type="EMBL" id="GLR18268.1"/>
    </source>
</evidence>
<keyword evidence="2" id="KW-0732">Signal</keyword>
<evidence type="ECO:0000313" key="5">
    <source>
        <dbReference type="Proteomes" id="UP001156666"/>
    </source>
</evidence>
<evidence type="ECO:0000256" key="1">
    <source>
        <dbReference type="SAM" id="MobiDB-lite"/>
    </source>
</evidence>
<evidence type="ECO:0000259" key="3">
    <source>
        <dbReference type="PROSITE" id="PS50222"/>
    </source>
</evidence>
<dbReference type="PROSITE" id="PS51257">
    <property type="entry name" value="PROKAR_LIPOPROTEIN"/>
    <property type="match status" value="1"/>
</dbReference>
<dbReference type="Pfam" id="PF13202">
    <property type="entry name" value="EF-hand_5"/>
    <property type="match status" value="1"/>
</dbReference>
<proteinExistence type="predicted"/>
<dbReference type="PROSITE" id="PS00018">
    <property type="entry name" value="EF_HAND_1"/>
    <property type="match status" value="1"/>
</dbReference>
<reference evidence="4" key="1">
    <citation type="journal article" date="2014" name="Int. J. Syst. Evol. Microbiol.">
        <title>Complete genome sequence of Corynebacterium casei LMG S-19264T (=DSM 44701T), isolated from a smear-ripened cheese.</title>
        <authorList>
            <consortium name="US DOE Joint Genome Institute (JGI-PGF)"/>
            <person name="Walter F."/>
            <person name="Albersmeier A."/>
            <person name="Kalinowski J."/>
            <person name="Ruckert C."/>
        </authorList>
    </citation>
    <scope>NUCLEOTIDE SEQUENCE</scope>
    <source>
        <strain evidence="4">NBRC 108769</strain>
    </source>
</reference>
<feature type="compositionally biased region" description="Polar residues" evidence="1">
    <location>
        <begin position="22"/>
        <end position="41"/>
    </location>
</feature>
<dbReference type="Gene3D" id="1.10.238.10">
    <property type="entry name" value="EF-hand"/>
    <property type="match status" value="1"/>
</dbReference>